<feature type="transmembrane region" description="Helical" evidence="9">
    <location>
        <begin position="137"/>
        <end position="155"/>
    </location>
</feature>
<feature type="transmembrane region" description="Helical" evidence="9">
    <location>
        <begin position="20"/>
        <end position="39"/>
    </location>
</feature>
<keyword evidence="7" id="KW-0067">ATP-binding</keyword>
<protein>
    <recommendedName>
        <fullName evidence="2">histidine kinase</fullName>
        <ecNumber evidence="2">2.7.13.3</ecNumber>
    </recommendedName>
</protein>
<dbReference type="Gene3D" id="3.30.565.10">
    <property type="entry name" value="Histidine kinase-like ATPase, C-terminal domain"/>
    <property type="match status" value="1"/>
</dbReference>
<dbReference type="EC" id="2.7.13.3" evidence="2"/>
<keyword evidence="8" id="KW-0902">Two-component regulatory system</keyword>
<evidence type="ECO:0000256" key="4">
    <source>
        <dbReference type="ARBA" id="ARBA00022679"/>
    </source>
</evidence>
<dbReference type="InterPro" id="IPR036890">
    <property type="entry name" value="HATPase_C_sf"/>
</dbReference>
<reference evidence="11 12" key="1">
    <citation type="submission" date="2019-03" db="EMBL/GenBank/DDBJ databases">
        <title>Three New Species of Nocardioides, Nocardioides euryhalodurans sp. nov., Nocardioides seonyuensis sp. nov. and Nocardioides eburneoflavus sp. nov. Iolated from Soil.</title>
        <authorList>
            <person name="Roh S.G."/>
            <person name="Lee C."/>
            <person name="Kim M.-K."/>
            <person name="Kim S.B."/>
        </authorList>
    </citation>
    <scope>NUCLEOTIDE SEQUENCE [LARGE SCALE GENOMIC DNA]</scope>
    <source>
        <strain evidence="11 12">MMS17-SY207-3</strain>
    </source>
</reference>
<dbReference type="KEGG" id="nsn:EXE58_06575"/>
<keyword evidence="4" id="KW-0808">Transferase</keyword>
<evidence type="ECO:0000259" key="10">
    <source>
        <dbReference type="SMART" id="SM00387"/>
    </source>
</evidence>
<dbReference type="GO" id="GO:0000155">
    <property type="term" value="F:phosphorelay sensor kinase activity"/>
    <property type="evidence" value="ECO:0007669"/>
    <property type="project" value="InterPro"/>
</dbReference>
<keyword evidence="6 11" id="KW-0418">Kinase</keyword>
<dbReference type="PANTHER" id="PTHR24421:SF10">
    <property type="entry name" value="NITRATE_NITRITE SENSOR PROTEIN NARQ"/>
    <property type="match status" value="1"/>
</dbReference>
<dbReference type="Pfam" id="PF07730">
    <property type="entry name" value="HisKA_3"/>
    <property type="match status" value="1"/>
</dbReference>
<dbReference type="InterPro" id="IPR050482">
    <property type="entry name" value="Sensor_HK_TwoCompSys"/>
</dbReference>
<dbReference type="RefSeq" id="WP_135267122.1">
    <property type="nucleotide sequence ID" value="NZ_CP038436.1"/>
</dbReference>
<dbReference type="GO" id="GO:0046983">
    <property type="term" value="F:protein dimerization activity"/>
    <property type="evidence" value="ECO:0007669"/>
    <property type="project" value="InterPro"/>
</dbReference>
<dbReference type="GO" id="GO:0016020">
    <property type="term" value="C:membrane"/>
    <property type="evidence" value="ECO:0007669"/>
    <property type="project" value="InterPro"/>
</dbReference>
<evidence type="ECO:0000256" key="1">
    <source>
        <dbReference type="ARBA" id="ARBA00000085"/>
    </source>
</evidence>
<keyword evidence="9" id="KW-0812">Transmembrane</keyword>
<proteinExistence type="predicted"/>
<keyword evidence="9" id="KW-1133">Transmembrane helix</keyword>
<feature type="transmembrane region" description="Helical" evidence="9">
    <location>
        <begin position="104"/>
        <end position="125"/>
    </location>
</feature>
<evidence type="ECO:0000313" key="12">
    <source>
        <dbReference type="Proteomes" id="UP000294853"/>
    </source>
</evidence>
<keyword evidence="3" id="KW-0597">Phosphoprotein</keyword>
<sequence length="387" mass="40536">MPPPQQRPPWRLSEGNRRVFDVLLAGGLFVLGVGGHLVVGDAPGMLFTAVQVAPLVVRRSHPSLVFVLVAGASAAQALVHDLPVAGQVAFPIATYSVARWSPRWHGVGALLVGCVGALVASWSWIGGFGAPEITWDAVVPYVVTITAIVTTAWALGTAAQTRERYVAGLVERAEQAERMAAREIELAAQDERARIAREMHDVVAHGLSVMVVQADGARYAAEKDPELAVETLATIADTGRGALTEMRRLLGLLRSGDTGVRPQPGLVDLPHLVEEARAVGMSLDADLPDPVPDVPEGVGLAAYRIVQEALTNVRKHAGPGAAVRLRVQVGSDIEVEVVDDGRGASSYDDGRGHGLVGMRERAALHGGTVSAGPATGGGFAVSARLPL</sequence>
<comment type="catalytic activity">
    <reaction evidence="1">
        <text>ATP + protein L-histidine = ADP + protein N-phospho-L-histidine.</text>
        <dbReference type="EC" id="2.7.13.3"/>
    </reaction>
</comment>
<evidence type="ECO:0000256" key="5">
    <source>
        <dbReference type="ARBA" id="ARBA00022741"/>
    </source>
</evidence>
<feature type="domain" description="Histidine kinase/HSP90-like ATPase" evidence="10">
    <location>
        <begin position="297"/>
        <end position="387"/>
    </location>
</feature>
<evidence type="ECO:0000313" key="11">
    <source>
        <dbReference type="EMBL" id="QBX55154.1"/>
    </source>
</evidence>
<accession>A0A4P7IDC1</accession>
<dbReference type="Proteomes" id="UP000294853">
    <property type="component" value="Chromosome"/>
</dbReference>
<keyword evidence="5" id="KW-0547">Nucleotide-binding</keyword>
<dbReference type="InterPro" id="IPR055558">
    <property type="entry name" value="DUF7134"/>
</dbReference>
<dbReference type="InterPro" id="IPR003594">
    <property type="entry name" value="HATPase_dom"/>
</dbReference>
<dbReference type="SUPFAM" id="SSF55874">
    <property type="entry name" value="ATPase domain of HSP90 chaperone/DNA topoisomerase II/histidine kinase"/>
    <property type="match status" value="1"/>
</dbReference>
<dbReference type="Gene3D" id="1.20.5.1930">
    <property type="match status" value="1"/>
</dbReference>
<dbReference type="SMART" id="SM00387">
    <property type="entry name" value="HATPase_c"/>
    <property type="match status" value="1"/>
</dbReference>
<evidence type="ECO:0000256" key="9">
    <source>
        <dbReference type="SAM" id="Phobius"/>
    </source>
</evidence>
<evidence type="ECO:0000256" key="6">
    <source>
        <dbReference type="ARBA" id="ARBA00022777"/>
    </source>
</evidence>
<keyword evidence="12" id="KW-1185">Reference proteome</keyword>
<name>A0A4P7IDC1_9ACTN</name>
<keyword evidence="9" id="KW-0472">Membrane</keyword>
<dbReference type="OrthoDB" id="227596at2"/>
<gene>
    <name evidence="11" type="ORF">EXE58_06575</name>
</gene>
<organism evidence="11 12">
    <name type="scientific">Nocardioides seonyuensis</name>
    <dbReference type="NCBI Taxonomy" id="2518371"/>
    <lineage>
        <taxon>Bacteria</taxon>
        <taxon>Bacillati</taxon>
        <taxon>Actinomycetota</taxon>
        <taxon>Actinomycetes</taxon>
        <taxon>Propionibacteriales</taxon>
        <taxon>Nocardioidaceae</taxon>
        <taxon>Nocardioides</taxon>
    </lineage>
</organism>
<evidence type="ECO:0000256" key="8">
    <source>
        <dbReference type="ARBA" id="ARBA00023012"/>
    </source>
</evidence>
<dbReference type="CDD" id="cd16917">
    <property type="entry name" value="HATPase_UhpB-NarQ-NarX-like"/>
    <property type="match status" value="1"/>
</dbReference>
<dbReference type="PANTHER" id="PTHR24421">
    <property type="entry name" value="NITRATE/NITRITE SENSOR PROTEIN NARX-RELATED"/>
    <property type="match status" value="1"/>
</dbReference>
<evidence type="ECO:0000256" key="3">
    <source>
        <dbReference type="ARBA" id="ARBA00022553"/>
    </source>
</evidence>
<dbReference type="EMBL" id="CP038436">
    <property type="protein sequence ID" value="QBX55154.1"/>
    <property type="molecule type" value="Genomic_DNA"/>
</dbReference>
<dbReference type="InterPro" id="IPR011712">
    <property type="entry name" value="Sig_transdc_His_kin_sub3_dim/P"/>
</dbReference>
<dbReference type="AlphaFoldDB" id="A0A4P7IDC1"/>
<evidence type="ECO:0000256" key="7">
    <source>
        <dbReference type="ARBA" id="ARBA00022840"/>
    </source>
</evidence>
<dbReference type="GO" id="GO:0005524">
    <property type="term" value="F:ATP binding"/>
    <property type="evidence" value="ECO:0007669"/>
    <property type="project" value="UniProtKB-KW"/>
</dbReference>
<evidence type="ECO:0000256" key="2">
    <source>
        <dbReference type="ARBA" id="ARBA00012438"/>
    </source>
</evidence>
<dbReference type="Pfam" id="PF02518">
    <property type="entry name" value="HATPase_c"/>
    <property type="match status" value="1"/>
</dbReference>
<dbReference type="Pfam" id="PF23539">
    <property type="entry name" value="DUF7134"/>
    <property type="match status" value="1"/>
</dbReference>
<feature type="transmembrane region" description="Helical" evidence="9">
    <location>
        <begin position="64"/>
        <end position="83"/>
    </location>
</feature>